<dbReference type="InterPro" id="IPR009057">
    <property type="entry name" value="Homeodomain-like_sf"/>
</dbReference>
<evidence type="ECO:0000256" key="2">
    <source>
        <dbReference type="ARBA" id="ARBA00023125"/>
    </source>
</evidence>
<dbReference type="InterPro" id="IPR001647">
    <property type="entry name" value="HTH_TetR"/>
</dbReference>
<reference evidence="6" key="1">
    <citation type="journal article" date="2021" name="PeerJ">
        <title>Extensive microbial diversity within the chicken gut microbiome revealed by metagenomics and culture.</title>
        <authorList>
            <person name="Gilroy R."/>
            <person name="Ravi A."/>
            <person name="Getino M."/>
            <person name="Pursley I."/>
            <person name="Horton D.L."/>
            <person name="Alikhan N.F."/>
            <person name="Baker D."/>
            <person name="Gharbi K."/>
            <person name="Hall N."/>
            <person name="Watson M."/>
            <person name="Adriaenssens E.M."/>
            <person name="Foster-Nyarko E."/>
            <person name="Jarju S."/>
            <person name="Secka A."/>
            <person name="Antonio M."/>
            <person name="Oren A."/>
            <person name="Chaudhuri R.R."/>
            <person name="La Ragione R."/>
            <person name="Hildebrand F."/>
            <person name="Pallen M.J."/>
        </authorList>
    </citation>
    <scope>NUCLEOTIDE SEQUENCE</scope>
    <source>
        <strain evidence="6">ChiGjej4B4-7305</strain>
    </source>
</reference>
<dbReference type="PROSITE" id="PS50977">
    <property type="entry name" value="HTH_TETR_2"/>
    <property type="match status" value="1"/>
</dbReference>
<dbReference type="InterPro" id="IPR011075">
    <property type="entry name" value="TetR_C"/>
</dbReference>
<dbReference type="AlphaFoldDB" id="A0A9D2J6R4"/>
<dbReference type="PANTHER" id="PTHR30055">
    <property type="entry name" value="HTH-TYPE TRANSCRIPTIONAL REGULATOR RUTR"/>
    <property type="match status" value="1"/>
</dbReference>
<gene>
    <name evidence="6" type="ORF">H9815_18080</name>
</gene>
<dbReference type="SUPFAM" id="SSF48498">
    <property type="entry name" value="Tetracyclin repressor-like, C-terminal domain"/>
    <property type="match status" value="1"/>
</dbReference>
<proteinExistence type="predicted"/>
<evidence type="ECO:0000256" key="4">
    <source>
        <dbReference type="PROSITE-ProRule" id="PRU00335"/>
    </source>
</evidence>
<evidence type="ECO:0000259" key="5">
    <source>
        <dbReference type="PROSITE" id="PS50977"/>
    </source>
</evidence>
<dbReference type="Pfam" id="PF00440">
    <property type="entry name" value="TetR_N"/>
    <property type="match status" value="1"/>
</dbReference>
<dbReference type="Gene3D" id="1.10.357.10">
    <property type="entry name" value="Tetracycline Repressor, domain 2"/>
    <property type="match status" value="1"/>
</dbReference>
<dbReference type="EMBL" id="DXBY01000311">
    <property type="protein sequence ID" value="HIZ37689.1"/>
    <property type="molecule type" value="Genomic_DNA"/>
</dbReference>
<evidence type="ECO:0000313" key="7">
    <source>
        <dbReference type="Proteomes" id="UP000824037"/>
    </source>
</evidence>
<dbReference type="PANTHER" id="PTHR30055:SF148">
    <property type="entry name" value="TETR-FAMILY TRANSCRIPTIONAL REGULATOR"/>
    <property type="match status" value="1"/>
</dbReference>
<dbReference type="Gene3D" id="1.10.10.60">
    <property type="entry name" value="Homeodomain-like"/>
    <property type="match status" value="1"/>
</dbReference>
<feature type="domain" description="HTH tetR-type" evidence="5">
    <location>
        <begin position="5"/>
        <end position="65"/>
    </location>
</feature>
<reference evidence="6" key="2">
    <citation type="submission" date="2021-04" db="EMBL/GenBank/DDBJ databases">
        <authorList>
            <person name="Gilroy R."/>
        </authorList>
    </citation>
    <scope>NUCLEOTIDE SEQUENCE</scope>
    <source>
        <strain evidence="6">ChiGjej4B4-7305</strain>
    </source>
</reference>
<protein>
    <submittedName>
        <fullName evidence="6">TetR/AcrR family transcriptional regulator</fullName>
    </submittedName>
</protein>
<feature type="DNA-binding region" description="H-T-H motif" evidence="4">
    <location>
        <begin position="28"/>
        <end position="47"/>
    </location>
</feature>
<dbReference type="SUPFAM" id="SSF46689">
    <property type="entry name" value="Homeodomain-like"/>
    <property type="match status" value="1"/>
</dbReference>
<sequence length="186" mass="19952">MARGEDVDRRIHEAAMALLRAHGPAAVTIEAVAAESGVARTTIYRRHRDRGEVLESALKEIGAANVLVPTADVWADMRTAIEITIATFQQNRGVGVFLGLVQSGDPELVELIREKLLRPRMEMGVQRLRAGVATGQVRADAEVETVADLVLGAVAARFAHAGTFPPEWIDSVVALMRRALAPDGGA</sequence>
<organism evidence="6 7">
    <name type="scientific">Candidatus Ruania gallistercoris</name>
    <dbReference type="NCBI Taxonomy" id="2838746"/>
    <lineage>
        <taxon>Bacteria</taxon>
        <taxon>Bacillati</taxon>
        <taxon>Actinomycetota</taxon>
        <taxon>Actinomycetes</taxon>
        <taxon>Micrococcales</taxon>
        <taxon>Ruaniaceae</taxon>
        <taxon>Ruania</taxon>
    </lineage>
</organism>
<name>A0A9D2J6R4_9MICO</name>
<evidence type="ECO:0000313" key="6">
    <source>
        <dbReference type="EMBL" id="HIZ37689.1"/>
    </source>
</evidence>
<keyword evidence="3" id="KW-0804">Transcription</keyword>
<dbReference type="Pfam" id="PF16859">
    <property type="entry name" value="TetR_C_11"/>
    <property type="match status" value="1"/>
</dbReference>
<dbReference type="InterPro" id="IPR036271">
    <property type="entry name" value="Tet_transcr_reg_TetR-rel_C_sf"/>
</dbReference>
<dbReference type="GO" id="GO:0003700">
    <property type="term" value="F:DNA-binding transcription factor activity"/>
    <property type="evidence" value="ECO:0007669"/>
    <property type="project" value="TreeGrafter"/>
</dbReference>
<keyword evidence="1" id="KW-0805">Transcription regulation</keyword>
<comment type="caution">
    <text evidence="6">The sequence shown here is derived from an EMBL/GenBank/DDBJ whole genome shotgun (WGS) entry which is preliminary data.</text>
</comment>
<keyword evidence="2 4" id="KW-0238">DNA-binding</keyword>
<evidence type="ECO:0000256" key="3">
    <source>
        <dbReference type="ARBA" id="ARBA00023163"/>
    </source>
</evidence>
<evidence type="ECO:0000256" key="1">
    <source>
        <dbReference type="ARBA" id="ARBA00023015"/>
    </source>
</evidence>
<dbReference type="Proteomes" id="UP000824037">
    <property type="component" value="Unassembled WGS sequence"/>
</dbReference>
<dbReference type="GO" id="GO:0000976">
    <property type="term" value="F:transcription cis-regulatory region binding"/>
    <property type="evidence" value="ECO:0007669"/>
    <property type="project" value="TreeGrafter"/>
</dbReference>
<dbReference type="InterPro" id="IPR050109">
    <property type="entry name" value="HTH-type_TetR-like_transc_reg"/>
</dbReference>
<accession>A0A9D2J6R4</accession>